<reference evidence="9 10" key="1">
    <citation type="submission" date="2019-03" db="EMBL/GenBank/DDBJ databases">
        <title>Genome Sequencing and Assembly of Various Microbes Isolated from Partially Reclaimed Soil and Acid Mine Drainage (AMD) Site.</title>
        <authorList>
            <person name="Steinbock B."/>
            <person name="Bechtold R."/>
            <person name="Sevigny J.L."/>
            <person name="Thomas D."/>
            <person name="Cuthill L.R."/>
            <person name="Aveiro Johannsen E.J."/>
            <person name="Thomas K."/>
            <person name="Ghosh A."/>
        </authorList>
    </citation>
    <scope>NUCLEOTIDE SEQUENCE [LARGE SCALE GENOMIC DNA]</scope>
    <source>
        <strain evidence="9 10">F-B2</strain>
    </source>
</reference>
<protein>
    <recommendedName>
        <fullName evidence="6 7">6-phosphogluconolactonase</fullName>
        <shortName evidence="7">6PGL</shortName>
        <ecNumber evidence="5 7">3.1.1.31</ecNumber>
    </recommendedName>
</protein>
<dbReference type="GO" id="GO:0005975">
    <property type="term" value="P:carbohydrate metabolic process"/>
    <property type="evidence" value="ECO:0007669"/>
    <property type="project" value="UniProtKB-UniRule"/>
</dbReference>
<name>A0A4R5YDV9_9MICO</name>
<evidence type="ECO:0000256" key="7">
    <source>
        <dbReference type="RuleBase" id="RU365095"/>
    </source>
</evidence>
<comment type="caution">
    <text evidence="9">The sequence shown here is derived from an EMBL/GenBank/DDBJ whole genome shotgun (WGS) entry which is preliminary data.</text>
</comment>
<dbReference type="PANTHER" id="PTHR11054">
    <property type="entry name" value="6-PHOSPHOGLUCONOLACTONASE"/>
    <property type="match status" value="1"/>
</dbReference>
<dbReference type="SUPFAM" id="SSF100950">
    <property type="entry name" value="NagB/RpiA/CoA transferase-like"/>
    <property type="match status" value="1"/>
</dbReference>
<keyword evidence="7 9" id="KW-0378">Hydrolase</keyword>
<dbReference type="UniPathway" id="UPA00115">
    <property type="reaction ID" value="UER00409"/>
</dbReference>
<evidence type="ECO:0000256" key="4">
    <source>
        <dbReference type="ARBA" id="ARBA00010662"/>
    </source>
</evidence>
<comment type="function">
    <text evidence="2 7">Hydrolysis of 6-phosphogluconolactone to 6-phosphogluconate.</text>
</comment>
<dbReference type="Gene3D" id="3.40.50.1360">
    <property type="match status" value="1"/>
</dbReference>
<dbReference type="InterPro" id="IPR005900">
    <property type="entry name" value="6-phosphogluconolactonase_DevB"/>
</dbReference>
<dbReference type="Proteomes" id="UP000295633">
    <property type="component" value="Unassembled WGS sequence"/>
</dbReference>
<dbReference type="GO" id="GO:0017057">
    <property type="term" value="F:6-phosphogluconolactonase activity"/>
    <property type="evidence" value="ECO:0007669"/>
    <property type="project" value="UniProtKB-UniRule"/>
</dbReference>
<dbReference type="CDD" id="cd01400">
    <property type="entry name" value="6PGL"/>
    <property type="match status" value="1"/>
</dbReference>
<evidence type="ECO:0000256" key="1">
    <source>
        <dbReference type="ARBA" id="ARBA00000832"/>
    </source>
</evidence>
<evidence type="ECO:0000256" key="3">
    <source>
        <dbReference type="ARBA" id="ARBA00004961"/>
    </source>
</evidence>
<dbReference type="InterPro" id="IPR037171">
    <property type="entry name" value="NagB/RpiA_transferase-like"/>
</dbReference>
<dbReference type="EMBL" id="SMZX01000002">
    <property type="protein sequence ID" value="TDL43261.1"/>
    <property type="molecule type" value="Genomic_DNA"/>
</dbReference>
<comment type="pathway">
    <text evidence="3 7">Carbohydrate degradation; pentose phosphate pathway; D-ribulose 5-phosphate from D-glucose 6-phosphate (oxidative stage): step 2/3.</text>
</comment>
<feature type="domain" description="Glucosamine/galactosamine-6-phosphate isomerase" evidence="8">
    <location>
        <begin position="14"/>
        <end position="238"/>
    </location>
</feature>
<evidence type="ECO:0000256" key="6">
    <source>
        <dbReference type="ARBA" id="ARBA00020337"/>
    </source>
</evidence>
<gene>
    <name evidence="7 9" type="primary">pgl</name>
    <name evidence="9" type="ORF">E2R54_08440</name>
</gene>
<dbReference type="PANTHER" id="PTHR11054:SF0">
    <property type="entry name" value="6-PHOSPHOGLUCONOLACTONASE"/>
    <property type="match status" value="1"/>
</dbReference>
<dbReference type="Pfam" id="PF01182">
    <property type="entry name" value="Glucosamine_iso"/>
    <property type="match status" value="1"/>
</dbReference>
<dbReference type="RefSeq" id="WP_091352893.1">
    <property type="nucleotide sequence ID" value="NZ_SMZX01000002.1"/>
</dbReference>
<evidence type="ECO:0000313" key="9">
    <source>
        <dbReference type="EMBL" id="TDL43261.1"/>
    </source>
</evidence>
<evidence type="ECO:0000313" key="10">
    <source>
        <dbReference type="Proteomes" id="UP000295633"/>
    </source>
</evidence>
<organism evidence="9 10">
    <name type="scientific">Microbacterium oleivorans</name>
    <dbReference type="NCBI Taxonomy" id="273677"/>
    <lineage>
        <taxon>Bacteria</taxon>
        <taxon>Bacillati</taxon>
        <taxon>Actinomycetota</taxon>
        <taxon>Actinomycetes</taxon>
        <taxon>Micrococcales</taxon>
        <taxon>Microbacteriaceae</taxon>
        <taxon>Microbacterium</taxon>
    </lineage>
</organism>
<sequence length="259" mass="27813">MSEFRAEKRVVVSPDARRLAEGVARRFFQRISSRAAEGKTTHVLLTGGTAGTSVLQAAGESPARHEVDWSNVHFWWGDERFVPSDDPARNETAAREAFLSRIDVPARNVHPIASADAGRSHDEAVSDYAAELAGHGTAEQAWPRFSIAFLGVGPDGHIASLFPDRSEIGDTENSVLAVRDSPVPPSDRITLTRPVINSSRRVWLVLPGTDKASALGLALAGASYHSVPAAGAKGRKQTVFFVDEAAAQGVPEELIDPEF</sequence>
<dbReference type="GO" id="GO:0006098">
    <property type="term" value="P:pentose-phosphate shunt"/>
    <property type="evidence" value="ECO:0007669"/>
    <property type="project" value="UniProtKB-UniPathway"/>
</dbReference>
<evidence type="ECO:0000256" key="5">
    <source>
        <dbReference type="ARBA" id="ARBA00013198"/>
    </source>
</evidence>
<dbReference type="STRING" id="273677.BW34_00123"/>
<accession>A0A4R5YDV9</accession>
<dbReference type="InterPro" id="IPR006148">
    <property type="entry name" value="Glc/Gal-6P_isomerase"/>
</dbReference>
<dbReference type="InterPro" id="IPR039104">
    <property type="entry name" value="6PGL"/>
</dbReference>
<dbReference type="EC" id="3.1.1.31" evidence="5 7"/>
<evidence type="ECO:0000259" key="8">
    <source>
        <dbReference type="Pfam" id="PF01182"/>
    </source>
</evidence>
<evidence type="ECO:0000256" key="2">
    <source>
        <dbReference type="ARBA" id="ARBA00002681"/>
    </source>
</evidence>
<proteinExistence type="inferred from homology"/>
<dbReference type="AlphaFoldDB" id="A0A4R5YDV9"/>
<dbReference type="NCBIfam" id="TIGR01198">
    <property type="entry name" value="pgl"/>
    <property type="match status" value="1"/>
</dbReference>
<comment type="similarity">
    <text evidence="4 7">Belongs to the glucosamine/galactosamine-6-phosphate isomerase family. 6-phosphogluconolactonase subfamily.</text>
</comment>
<comment type="catalytic activity">
    <reaction evidence="1 7">
        <text>6-phospho-D-glucono-1,5-lactone + H2O = 6-phospho-D-gluconate + H(+)</text>
        <dbReference type="Rhea" id="RHEA:12556"/>
        <dbReference type="ChEBI" id="CHEBI:15377"/>
        <dbReference type="ChEBI" id="CHEBI:15378"/>
        <dbReference type="ChEBI" id="CHEBI:57955"/>
        <dbReference type="ChEBI" id="CHEBI:58759"/>
        <dbReference type="EC" id="3.1.1.31"/>
    </reaction>
</comment>